<keyword evidence="2" id="KW-1185">Reference proteome</keyword>
<protein>
    <submittedName>
        <fullName evidence="1">Uncharacterized protein</fullName>
    </submittedName>
</protein>
<dbReference type="Proteomes" id="UP000017246">
    <property type="component" value="Unassembled WGS sequence"/>
</dbReference>
<evidence type="ECO:0000313" key="2">
    <source>
        <dbReference type="Proteomes" id="UP000017246"/>
    </source>
</evidence>
<dbReference type="EMBL" id="LN902833">
    <property type="protein sequence ID" value="CDI96482.1"/>
    <property type="molecule type" value="Genomic_DNA"/>
</dbReference>
<gene>
    <name evidence="1" type="ORF">EmuJ_000005500</name>
</gene>
<proteinExistence type="predicted"/>
<organism evidence="1 2">
    <name type="scientific">Echinococcus multilocularis</name>
    <name type="common">Fox tapeworm</name>
    <dbReference type="NCBI Taxonomy" id="6211"/>
    <lineage>
        <taxon>Eukaryota</taxon>
        <taxon>Metazoa</taxon>
        <taxon>Spiralia</taxon>
        <taxon>Lophotrochozoa</taxon>
        <taxon>Platyhelminthes</taxon>
        <taxon>Cestoda</taxon>
        <taxon>Eucestoda</taxon>
        <taxon>Cyclophyllidea</taxon>
        <taxon>Taeniidae</taxon>
        <taxon>Echinococcus</taxon>
    </lineage>
</organism>
<dbReference type="AlphaFoldDB" id="A0A087VW99"/>
<sequence length="202" mass="22272">MRKLHASRREKGGQVSVLSGFATSDLSVDFCDARQGGGAYGKTPATRPFYGSWPFAGLLLTCSFLRYPLILWITVLPPLSELIPLAAAERPSAASHWHDRFPDWKAGSERNAINVAQYERRKPYFPAVLAGKKYMKFAAIGRHEALLHTIDMLVEAGHQLSYILTAKEAPEYSAGVVDFERKGGQFGVPVYVTSQVDPGMGR</sequence>
<evidence type="ECO:0000313" key="1">
    <source>
        <dbReference type="EMBL" id="CDI96482.1"/>
    </source>
</evidence>
<accession>A0A087VW99</accession>
<reference evidence="1" key="2">
    <citation type="submission" date="2015-11" db="EMBL/GenBank/DDBJ databases">
        <authorList>
            <person name="Zhang Y."/>
            <person name="Guo Z."/>
        </authorList>
    </citation>
    <scope>NUCLEOTIDE SEQUENCE</scope>
</reference>
<reference evidence="1" key="1">
    <citation type="journal article" date="2013" name="Nature">
        <title>The genomes of four tapeworm species reveal adaptations to parasitism.</title>
        <authorList>
            <person name="Tsai I.J."/>
            <person name="Zarowiecki M."/>
            <person name="Holroyd N."/>
            <person name="Garciarrubio A."/>
            <person name="Sanchez-Flores A."/>
            <person name="Brooks K.L."/>
            <person name="Tracey A."/>
            <person name="Bobes R.J."/>
            <person name="Fragoso G."/>
            <person name="Sciutto E."/>
            <person name="Aslett M."/>
            <person name="Beasley H."/>
            <person name="Bennett H.M."/>
            <person name="Cai J."/>
            <person name="Camicia F."/>
            <person name="Clark R."/>
            <person name="Cucher M."/>
            <person name="De Silva N."/>
            <person name="Day T.A."/>
            <person name="Deplazes P."/>
            <person name="Estrada K."/>
            <person name="Fernandez C."/>
            <person name="Holland P.W."/>
            <person name="Hou J."/>
            <person name="Hu S."/>
            <person name="Huckvale T."/>
            <person name="Hung S.S."/>
            <person name="Kamenetzky L."/>
            <person name="Keane J.A."/>
            <person name="Kiss F."/>
            <person name="Koziol U."/>
            <person name="Lambert O."/>
            <person name="Liu K."/>
            <person name="Luo X."/>
            <person name="Luo Y."/>
            <person name="Macchiaroli N."/>
            <person name="Nichol S."/>
            <person name="Paps J."/>
            <person name="Parkinson J."/>
            <person name="Pouchkina-Stantcheva N."/>
            <person name="Riddiford N."/>
            <person name="Rosenzvit M."/>
            <person name="Salinas G."/>
            <person name="Wasmuth J.D."/>
            <person name="Zamanian M."/>
            <person name="Zheng Y."/>
            <person name="Cai X."/>
            <person name="Soberon X."/>
            <person name="Olson P.D."/>
            <person name="Laclette J.P."/>
            <person name="Brehm K."/>
            <person name="Berriman M."/>
            <person name="Garciarrubio A."/>
            <person name="Bobes R.J."/>
            <person name="Fragoso G."/>
            <person name="Sanchez-Flores A."/>
            <person name="Estrada K."/>
            <person name="Cevallos M.A."/>
            <person name="Morett E."/>
            <person name="Gonzalez V."/>
            <person name="Portillo T."/>
            <person name="Ochoa-Leyva A."/>
            <person name="Jose M.V."/>
            <person name="Sciutto E."/>
            <person name="Landa A."/>
            <person name="Jimenez L."/>
            <person name="Valdes V."/>
            <person name="Carrero J.C."/>
            <person name="Larralde C."/>
            <person name="Morales-Montor J."/>
            <person name="Limon-Lason J."/>
            <person name="Soberon X."/>
            <person name="Laclette J.P."/>
        </authorList>
    </citation>
    <scope>NUCLEOTIDE SEQUENCE [LARGE SCALE GENOMIC DNA]</scope>
</reference>
<name>A0A087VW99_ECHMU</name>